<reference evidence="1" key="1">
    <citation type="submission" date="2020-09" db="EMBL/GenBank/DDBJ databases">
        <title>Genome-Enabled Discovery of Anthraquinone Biosynthesis in Senna tora.</title>
        <authorList>
            <person name="Kang S.-H."/>
            <person name="Pandey R.P."/>
            <person name="Lee C.-M."/>
            <person name="Sim J.-S."/>
            <person name="Jeong J.-T."/>
            <person name="Choi B.-S."/>
            <person name="Jung M."/>
            <person name="Ginzburg D."/>
            <person name="Zhao K."/>
            <person name="Won S.Y."/>
            <person name="Oh T.-J."/>
            <person name="Yu Y."/>
            <person name="Kim N.-H."/>
            <person name="Lee O.R."/>
            <person name="Lee T.-H."/>
            <person name="Bashyal P."/>
            <person name="Kim T.-S."/>
            <person name="Lee W.-H."/>
            <person name="Kawkins C."/>
            <person name="Kim C.-K."/>
            <person name="Kim J.S."/>
            <person name="Ahn B.O."/>
            <person name="Rhee S.Y."/>
            <person name="Sohng J.K."/>
        </authorList>
    </citation>
    <scope>NUCLEOTIDE SEQUENCE</scope>
    <source>
        <tissue evidence="1">Leaf</tissue>
    </source>
</reference>
<name>A0A834WYX5_9FABA</name>
<sequence>MSLIAVKAQSEKATQAYINSEMTGGTMPLGLHSNLRQPRPALASI</sequence>
<keyword evidence="2" id="KW-1185">Reference proteome</keyword>
<organism evidence="1 2">
    <name type="scientific">Senna tora</name>
    <dbReference type="NCBI Taxonomy" id="362788"/>
    <lineage>
        <taxon>Eukaryota</taxon>
        <taxon>Viridiplantae</taxon>
        <taxon>Streptophyta</taxon>
        <taxon>Embryophyta</taxon>
        <taxon>Tracheophyta</taxon>
        <taxon>Spermatophyta</taxon>
        <taxon>Magnoliopsida</taxon>
        <taxon>eudicotyledons</taxon>
        <taxon>Gunneridae</taxon>
        <taxon>Pentapetalae</taxon>
        <taxon>rosids</taxon>
        <taxon>fabids</taxon>
        <taxon>Fabales</taxon>
        <taxon>Fabaceae</taxon>
        <taxon>Caesalpinioideae</taxon>
        <taxon>Cassia clade</taxon>
        <taxon>Senna</taxon>
    </lineage>
</organism>
<dbReference type="AlphaFoldDB" id="A0A834WYX5"/>
<dbReference type="EMBL" id="JAAIUW010000004">
    <property type="protein sequence ID" value="KAF7834553.1"/>
    <property type="molecule type" value="Genomic_DNA"/>
</dbReference>
<evidence type="ECO:0000313" key="2">
    <source>
        <dbReference type="Proteomes" id="UP000634136"/>
    </source>
</evidence>
<accession>A0A834WYX5</accession>
<gene>
    <name evidence="1" type="ORF">G2W53_009412</name>
</gene>
<evidence type="ECO:0000313" key="1">
    <source>
        <dbReference type="EMBL" id="KAF7834553.1"/>
    </source>
</evidence>
<protein>
    <submittedName>
        <fullName evidence="1">Uncharacterized protein</fullName>
    </submittedName>
</protein>
<proteinExistence type="predicted"/>
<comment type="caution">
    <text evidence="1">The sequence shown here is derived from an EMBL/GenBank/DDBJ whole genome shotgun (WGS) entry which is preliminary data.</text>
</comment>
<dbReference type="Proteomes" id="UP000634136">
    <property type="component" value="Unassembled WGS sequence"/>
</dbReference>